<evidence type="ECO:0000256" key="6">
    <source>
        <dbReference type="ARBA" id="ARBA00023136"/>
    </source>
</evidence>
<keyword evidence="8" id="KW-0175">Coiled coil</keyword>
<evidence type="ECO:0000256" key="8">
    <source>
        <dbReference type="SAM" id="Coils"/>
    </source>
</evidence>
<keyword evidence="6 10" id="KW-0472">Membrane</keyword>
<feature type="transmembrane region" description="Helical" evidence="10">
    <location>
        <begin position="1119"/>
        <end position="1139"/>
    </location>
</feature>
<dbReference type="InterPro" id="IPR005821">
    <property type="entry name" value="Ion_trans_dom"/>
</dbReference>
<feature type="region of interest" description="Disordered" evidence="9">
    <location>
        <begin position="872"/>
        <end position="917"/>
    </location>
</feature>
<evidence type="ECO:0000256" key="1">
    <source>
        <dbReference type="ARBA" id="ARBA00004141"/>
    </source>
</evidence>
<dbReference type="EMBL" id="JAVFWL010000004">
    <property type="protein sequence ID" value="KAK6748788.1"/>
    <property type="molecule type" value="Genomic_DNA"/>
</dbReference>
<evidence type="ECO:0008006" key="16">
    <source>
        <dbReference type="Google" id="ProtNLM"/>
    </source>
</evidence>
<evidence type="ECO:0000256" key="4">
    <source>
        <dbReference type="ARBA" id="ARBA00022989"/>
    </source>
</evidence>
<keyword evidence="3 10" id="KW-0812">Transmembrane</keyword>
<feature type="transmembrane region" description="Helical" evidence="10">
    <location>
        <begin position="1182"/>
        <end position="1199"/>
    </location>
</feature>
<feature type="compositionally biased region" description="Basic and acidic residues" evidence="9">
    <location>
        <begin position="1614"/>
        <end position="1626"/>
    </location>
</feature>
<evidence type="ECO:0000256" key="10">
    <source>
        <dbReference type="SAM" id="Phobius"/>
    </source>
</evidence>
<feature type="domain" description="TRPM-like" evidence="13">
    <location>
        <begin position="657"/>
        <end position="812"/>
    </location>
</feature>
<keyword evidence="2" id="KW-0813">Transport</keyword>
<evidence type="ECO:0000256" key="5">
    <source>
        <dbReference type="ARBA" id="ARBA00023065"/>
    </source>
</evidence>
<dbReference type="PANTHER" id="PTHR13800:SF10">
    <property type="entry name" value="GTL-1"/>
    <property type="match status" value="1"/>
</dbReference>
<feature type="region of interest" description="Disordered" evidence="9">
    <location>
        <begin position="108"/>
        <end position="131"/>
    </location>
</feature>
<dbReference type="Pfam" id="PF00520">
    <property type="entry name" value="Ion_trans"/>
    <property type="match status" value="1"/>
</dbReference>
<reference evidence="14 15" key="1">
    <citation type="submission" date="2023-08" db="EMBL/GenBank/DDBJ databases">
        <title>A Necator americanus chromosomal reference genome.</title>
        <authorList>
            <person name="Ilik V."/>
            <person name="Petrzelkova K.J."/>
            <person name="Pardy F."/>
            <person name="Fuh T."/>
            <person name="Niatou-Singa F.S."/>
            <person name="Gouil Q."/>
            <person name="Baker L."/>
            <person name="Ritchie M.E."/>
            <person name="Jex A.R."/>
            <person name="Gazzola D."/>
            <person name="Li H."/>
            <person name="Toshio Fujiwara R."/>
            <person name="Zhan B."/>
            <person name="Aroian R.V."/>
            <person name="Pafco B."/>
            <person name="Schwarz E.M."/>
        </authorList>
    </citation>
    <scope>NUCLEOTIDE SEQUENCE [LARGE SCALE GENOMIC DNA]</scope>
    <source>
        <strain evidence="14 15">Aroian</strain>
        <tissue evidence="14">Whole animal</tissue>
    </source>
</reference>
<feature type="compositionally biased region" description="Basic and acidic residues" evidence="9">
    <location>
        <begin position="896"/>
        <end position="914"/>
    </location>
</feature>
<dbReference type="InterPro" id="IPR057366">
    <property type="entry name" value="TRPM-like"/>
</dbReference>
<evidence type="ECO:0000259" key="11">
    <source>
        <dbReference type="Pfam" id="PF00520"/>
    </source>
</evidence>
<name>A0ABR1DF46_NECAM</name>
<evidence type="ECO:0000313" key="15">
    <source>
        <dbReference type="Proteomes" id="UP001303046"/>
    </source>
</evidence>
<dbReference type="Pfam" id="PF18139">
    <property type="entry name" value="LSDAT_euk"/>
    <property type="match status" value="1"/>
</dbReference>
<evidence type="ECO:0000259" key="13">
    <source>
        <dbReference type="Pfam" id="PF25508"/>
    </source>
</evidence>
<dbReference type="InterPro" id="IPR050927">
    <property type="entry name" value="TRPM"/>
</dbReference>
<evidence type="ECO:0000256" key="7">
    <source>
        <dbReference type="ARBA" id="ARBA00023303"/>
    </source>
</evidence>
<evidence type="ECO:0000259" key="12">
    <source>
        <dbReference type="Pfam" id="PF18139"/>
    </source>
</evidence>
<evidence type="ECO:0000256" key="3">
    <source>
        <dbReference type="ARBA" id="ARBA00022692"/>
    </source>
</evidence>
<organism evidence="14 15">
    <name type="scientific">Necator americanus</name>
    <name type="common">Human hookworm</name>
    <dbReference type="NCBI Taxonomy" id="51031"/>
    <lineage>
        <taxon>Eukaryota</taxon>
        <taxon>Metazoa</taxon>
        <taxon>Ecdysozoa</taxon>
        <taxon>Nematoda</taxon>
        <taxon>Chromadorea</taxon>
        <taxon>Rhabditida</taxon>
        <taxon>Rhabditina</taxon>
        <taxon>Rhabditomorpha</taxon>
        <taxon>Strongyloidea</taxon>
        <taxon>Ancylostomatidae</taxon>
        <taxon>Bunostominae</taxon>
        <taxon>Necator</taxon>
    </lineage>
</organism>
<evidence type="ECO:0000256" key="2">
    <source>
        <dbReference type="ARBA" id="ARBA00022448"/>
    </source>
</evidence>
<feature type="compositionally biased region" description="Basic residues" evidence="9">
    <location>
        <begin position="979"/>
        <end position="989"/>
    </location>
</feature>
<dbReference type="InterPro" id="IPR041491">
    <property type="entry name" value="TRPM_SLOG"/>
</dbReference>
<dbReference type="Pfam" id="PF25508">
    <property type="entry name" value="TRPM2"/>
    <property type="match status" value="2"/>
</dbReference>
<sequence length="1626" mass="187368">MDKKRGSVVASIHKKLDENRKGQVAIDVCDDECDGEGTKRKRHRKRKDSAELPPMMRAPKHVHGSDWKDMLYLTNLRQKKVKCGCGMAEDQHPQETRKPLQPHKFLTLPGVDDETTNESDSHEITKSGARKTQVPRWTIGKNTETAPTDSYGTIVFEGCAHQSRAQFIRASFDTDPAALSHLLHNVWNLPPPKLVITIHGGLTNFELQPKLARIFRKGILKAARSTDAWIITSGLNSGVVPHVASALEGLRYEYSPVETTWNSVISDLGSTSRSRTRVIAIGIAPWGMLKRRSRFVGTGVSVHYAPNQFNKSRLAELNDRHSYFVFADNGTVGRYGSEIILRKRLETYLAQLRSCSIPVVCVVLEGGAFTIKVVHDYVTSVPRIPVVVCDGSGRAADLLAFTHHAIGDDWKLSDSVQKQLTSLVETVFNYDEKNSSRTVRQLVDCARQRNLVTVFRLGEQRQDVDHAILTALLKGQNLSSFEQLQLALAWNRADIARSEIFKLGTEWNTQDLHAAMMEALCLDRTDFVQLLLENGVSMHRFLTYGRLEHLYNTDKGPPHTLRSKMGVASKRHRLRLTEVGHAMEDLMGHAYKSNYTKDDFKAKYFVFSNRRHLGYQKPDRERIRSENLKEEKETEYSLRTDLLHTARNSIISIFSGRHQNDEEEEEFSNLEDESLDFTFKYPYSELLIWAVLTKRQAMAMLMWKHGEEAMAKLRTTIWYGANFLFPTGLVACRLYESLANDASQNYLELEICEELRKNSEEFRVLSIEELQYCTDQDKDLTLQLLTYELTNWGNETCLSLAALNNNRQFLAHPCCQLLLSDLWQGGLHIRNNANLKVLGSLLMPFAIFMMEYKTKEEMMLQPHTFAEHIEDQLSESDSSLSDDSSYSDSSSCSSDQEAHHEKTTRQRAGSEKDPMPLSFQQLMRDKLRFSIRKEYLFNGTVTASPVERTRARTMSLSAKKRRSKKDLETDESSEGPGARSRRRSSKKHSSLYVTHPGDDQDVDETLKGKTDAPFKDRGYIKTAQRSISWRRKIREFYSAPITTFWLWSFTFYIFLVALCYTLLLKTPRYPSWVEWYLISYVVVWLLELLRKLVMIVMIDRKQKIWQKITMYFGNYRNGVLLFATVSYVIAFCIRCVPSSRMTGRVLLVSNSVLWSLKLLDYMRVFRQLGPYITMAAEMIPRMLPILAMLFVSLLSFGLVRESITYPYESWHWLLIRNIFYKPYFMLYGEVYAPEIDTCGDELWDVHIEEGVPINSPLLNVTGDGCVPGYFVAPLFMTVFMLIANVLLMNTMVACCTYVFEHNVENTQEIWLFERYSHVMEYDSTPFIPPPLTVLYHLYWLFRWMRVRNFSRNNLLDASLKLFLTEEEVEKIHSFEEECIEDMEKEKDVRKQSSNDERIHRTAERSDQILNRINVVENVMKADARNMDLLIKAIEARHKDEMDELKMMNTRLEQLLKAHVDLPSSSNGGVTPFTLRINNKESSKTLERRYRRAPPGIGFDPPPQVSSTKRRSIPRVTIVDEPSVIPSIVLDLVDKDGDCEEKKGDVEISSDSDKEMISTESCILPTLEEHPHHGQHHEEYTSIADRIRIDRSLYCEVPHFHYEPEPFCTEEESETSTRETNKNRRAN</sequence>
<feature type="region of interest" description="Disordered" evidence="9">
    <location>
        <begin position="948"/>
        <end position="1009"/>
    </location>
</feature>
<feature type="coiled-coil region" evidence="8">
    <location>
        <begin position="1430"/>
        <end position="1457"/>
    </location>
</feature>
<comment type="caution">
    <text evidence="14">The sequence shown here is derived from an EMBL/GenBank/DDBJ whole genome shotgun (WGS) entry which is preliminary data.</text>
</comment>
<evidence type="ECO:0000256" key="9">
    <source>
        <dbReference type="SAM" id="MobiDB-lite"/>
    </source>
</evidence>
<feature type="domain" description="TRPM SLOG" evidence="12">
    <location>
        <begin position="165"/>
        <end position="445"/>
    </location>
</feature>
<feature type="transmembrane region" description="Helical" evidence="10">
    <location>
        <begin position="1075"/>
        <end position="1098"/>
    </location>
</feature>
<evidence type="ECO:0000313" key="14">
    <source>
        <dbReference type="EMBL" id="KAK6748788.1"/>
    </source>
</evidence>
<dbReference type="Proteomes" id="UP001303046">
    <property type="component" value="Unassembled WGS sequence"/>
</dbReference>
<comment type="subcellular location">
    <subcellularLocation>
        <location evidence="1">Membrane</location>
        <topology evidence="1">Multi-pass membrane protein</topology>
    </subcellularLocation>
</comment>
<proteinExistence type="predicted"/>
<feature type="transmembrane region" description="Helical" evidence="10">
    <location>
        <begin position="1036"/>
        <end position="1063"/>
    </location>
</feature>
<keyword evidence="5" id="KW-0406">Ion transport</keyword>
<dbReference type="PANTHER" id="PTHR13800">
    <property type="entry name" value="TRANSIENT RECEPTOR POTENTIAL CATION CHANNEL, SUBFAMILY M, MEMBER 6"/>
    <property type="match status" value="1"/>
</dbReference>
<feature type="region of interest" description="Disordered" evidence="9">
    <location>
        <begin position="1481"/>
        <end position="1510"/>
    </location>
</feature>
<feature type="transmembrane region" description="Helical" evidence="10">
    <location>
        <begin position="1266"/>
        <end position="1287"/>
    </location>
</feature>
<accession>A0ABR1DF46</accession>
<feature type="domain" description="Ion transport" evidence="11">
    <location>
        <begin position="1046"/>
        <end position="1303"/>
    </location>
</feature>
<feature type="compositionally biased region" description="Low complexity" evidence="9">
    <location>
        <begin position="875"/>
        <end position="895"/>
    </location>
</feature>
<keyword evidence="4 10" id="KW-1133">Transmembrane helix</keyword>
<keyword evidence="15" id="KW-1185">Reference proteome</keyword>
<protein>
    <recommendedName>
        <fullName evidence="16">Transporter, cation channel family protein</fullName>
    </recommendedName>
</protein>
<feature type="domain" description="TRPM-like" evidence="13">
    <location>
        <begin position="499"/>
        <end position="612"/>
    </location>
</feature>
<feature type="region of interest" description="Disordered" evidence="9">
    <location>
        <begin position="1605"/>
        <end position="1626"/>
    </location>
</feature>
<keyword evidence="7" id="KW-0407">Ion channel</keyword>
<gene>
    <name evidence="14" type="primary">Necator_chrIV.g14721</name>
    <name evidence="14" type="ORF">RB195_001426</name>
</gene>
<feature type="region of interest" description="Disordered" evidence="9">
    <location>
        <begin position="31"/>
        <end position="62"/>
    </location>
</feature>